<dbReference type="InterPro" id="IPR040236">
    <property type="entry name" value="TMEM198"/>
</dbReference>
<evidence type="ECO:0000256" key="3">
    <source>
        <dbReference type="ARBA" id="ARBA00022692"/>
    </source>
</evidence>
<evidence type="ECO:0000256" key="5">
    <source>
        <dbReference type="ARBA" id="ARBA00023136"/>
    </source>
</evidence>
<dbReference type="AlphaFoldDB" id="A0ABD0K319"/>
<keyword evidence="4 8" id="KW-1133">Transmembrane helix</keyword>
<name>A0ABD0K319_9CAEN</name>
<feature type="region of interest" description="Disordered" evidence="7">
    <location>
        <begin position="1"/>
        <end position="25"/>
    </location>
</feature>
<feature type="domain" description="TM7S3/TM198-like" evidence="9">
    <location>
        <begin position="55"/>
        <end position="244"/>
    </location>
</feature>
<proteinExistence type="inferred from homology"/>
<feature type="transmembrane region" description="Helical" evidence="8">
    <location>
        <begin position="74"/>
        <end position="92"/>
    </location>
</feature>
<evidence type="ECO:0000256" key="6">
    <source>
        <dbReference type="ARBA" id="ARBA00049737"/>
    </source>
</evidence>
<dbReference type="Proteomes" id="UP001519460">
    <property type="component" value="Unassembled WGS sequence"/>
</dbReference>
<evidence type="ECO:0000256" key="4">
    <source>
        <dbReference type="ARBA" id="ARBA00022989"/>
    </source>
</evidence>
<evidence type="ECO:0000256" key="1">
    <source>
        <dbReference type="ARBA" id="ARBA00004141"/>
    </source>
</evidence>
<feature type="transmembrane region" description="Helical" evidence="8">
    <location>
        <begin position="131"/>
        <end position="149"/>
    </location>
</feature>
<feature type="transmembrane region" description="Helical" evidence="8">
    <location>
        <begin position="223"/>
        <end position="244"/>
    </location>
</feature>
<dbReference type="PANTHER" id="PTHR31247:SF5">
    <property type="entry name" value="DUF4203 DOMAIN-CONTAINING PROTEIN"/>
    <property type="match status" value="1"/>
</dbReference>
<evidence type="ECO:0000256" key="7">
    <source>
        <dbReference type="SAM" id="MobiDB-lite"/>
    </source>
</evidence>
<accession>A0ABD0K319</accession>
<protein>
    <recommendedName>
        <fullName evidence="6">Transmembrane protein 198</fullName>
    </recommendedName>
</protein>
<organism evidence="10 11">
    <name type="scientific">Batillaria attramentaria</name>
    <dbReference type="NCBI Taxonomy" id="370345"/>
    <lineage>
        <taxon>Eukaryota</taxon>
        <taxon>Metazoa</taxon>
        <taxon>Spiralia</taxon>
        <taxon>Lophotrochozoa</taxon>
        <taxon>Mollusca</taxon>
        <taxon>Gastropoda</taxon>
        <taxon>Caenogastropoda</taxon>
        <taxon>Sorbeoconcha</taxon>
        <taxon>Cerithioidea</taxon>
        <taxon>Batillariidae</taxon>
        <taxon>Batillaria</taxon>
    </lineage>
</organism>
<comment type="caution">
    <text evidence="10">The sequence shown here is derived from an EMBL/GenBank/DDBJ whole genome shotgun (WGS) entry which is preliminary data.</text>
</comment>
<gene>
    <name evidence="10" type="ORF">BaRGS_00027536</name>
</gene>
<feature type="transmembrane region" description="Helical" evidence="8">
    <location>
        <begin position="46"/>
        <end position="67"/>
    </location>
</feature>
<comment type="subcellular location">
    <subcellularLocation>
        <location evidence="1">Membrane</location>
        <topology evidence="1">Multi-pass membrane protein</topology>
    </subcellularLocation>
</comment>
<dbReference type="PANTHER" id="PTHR31247">
    <property type="entry name" value="TRANSMEMBRANE PROTEIN 198 FAMILY MEMBER"/>
    <property type="match status" value="1"/>
</dbReference>
<dbReference type="InterPro" id="IPR025256">
    <property type="entry name" value="TM7S3/TM198-like_dom"/>
</dbReference>
<evidence type="ECO:0000256" key="2">
    <source>
        <dbReference type="ARBA" id="ARBA00006244"/>
    </source>
</evidence>
<reference evidence="10 11" key="1">
    <citation type="journal article" date="2023" name="Sci. Data">
        <title>Genome assembly of the Korean intertidal mud-creeper Batillaria attramentaria.</title>
        <authorList>
            <person name="Patra A.K."/>
            <person name="Ho P.T."/>
            <person name="Jun S."/>
            <person name="Lee S.J."/>
            <person name="Kim Y."/>
            <person name="Won Y.J."/>
        </authorList>
    </citation>
    <scope>NUCLEOTIDE SEQUENCE [LARGE SCALE GENOMIC DNA]</scope>
    <source>
        <strain evidence="10">Wonlab-2016</strain>
    </source>
</reference>
<feature type="transmembrane region" description="Helical" evidence="8">
    <location>
        <begin position="155"/>
        <end position="173"/>
    </location>
</feature>
<keyword evidence="11" id="KW-1185">Reference proteome</keyword>
<evidence type="ECO:0000313" key="10">
    <source>
        <dbReference type="EMBL" id="KAK7481276.1"/>
    </source>
</evidence>
<keyword evidence="5 8" id="KW-0472">Membrane</keyword>
<dbReference type="GO" id="GO:0016020">
    <property type="term" value="C:membrane"/>
    <property type="evidence" value="ECO:0007669"/>
    <property type="project" value="UniProtKB-SubCell"/>
</dbReference>
<dbReference type="EMBL" id="JACVVK020000265">
    <property type="protein sequence ID" value="KAK7481276.1"/>
    <property type="molecule type" value="Genomic_DNA"/>
</dbReference>
<keyword evidence="3 8" id="KW-0812">Transmembrane</keyword>
<dbReference type="Pfam" id="PF13886">
    <property type="entry name" value="TM7S3_TM198"/>
    <property type="match status" value="1"/>
</dbReference>
<evidence type="ECO:0000256" key="8">
    <source>
        <dbReference type="SAM" id="Phobius"/>
    </source>
</evidence>
<sequence length="338" mass="36957">MAEGVTTPGMGAARTTGFPVNGSSEPMTTAAPDDGDLQCDYINTSYSIVAAILSVMCFMFGVLYTFFGYRFFKAVMFLTGFIFASVLVYTICIEEDALPPEGNIGVTVGAGILCGLVTMLVQYVGIFLTGFHFGVALAVGALIIVEQFVHPGTKWIPIGVLVGVGIIFAVVSLKFQKAMTILGTSILGGALMVTCLDYFIEQAAMMQYVWDRMKGDKSQAMCWYSWVILGCWPFCCLVGALVQWRITGMGVDHREALHSKKGINLQRLRLRQKREAQSTRYRHLYQVRRFNGDVISQSYIQSVQHKLSPATQSLTALNTGDPAATELESATTTLTQVP</sequence>
<evidence type="ECO:0000259" key="9">
    <source>
        <dbReference type="Pfam" id="PF13886"/>
    </source>
</evidence>
<evidence type="ECO:0000313" key="11">
    <source>
        <dbReference type="Proteomes" id="UP001519460"/>
    </source>
</evidence>
<comment type="similarity">
    <text evidence="2">Belongs to the TMEM198 family.</text>
</comment>
<feature type="transmembrane region" description="Helical" evidence="8">
    <location>
        <begin position="104"/>
        <end position="124"/>
    </location>
</feature>
<feature type="transmembrane region" description="Helical" evidence="8">
    <location>
        <begin position="180"/>
        <end position="200"/>
    </location>
</feature>